<dbReference type="AlphaFoldDB" id="A0A0E0EW73"/>
<sequence>MAIAGDALKAIITANIAVLPTRDELLFVLLLPPGACLLKLITAMKLKLCCYELNNVLLCGAHHGMLLLGAGGISTWPIGHLLLTTVHSPGLATLHRHRSRDGAGGPSLEKGGATDSRVGGRQATREGTVARRETKGRRASAASCEARDPGGV</sequence>
<name>A0A0E0EW73_9ORYZ</name>
<dbReference type="Gramene" id="OMERI10G03150.1">
    <property type="protein sequence ID" value="OMERI10G03150.1"/>
    <property type="gene ID" value="OMERI10G03150"/>
</dbReference>
<dbReference type="EnsemblPlants" id="OMERI10G03150.1">
    <property type="protein sequence ID" value="OMERI10G03150.1"/>
    <property type="gene ID" value="OMERI10G03150"/>
</dbReference>
<accession>A0A0E0EW73</accession>
<evidence type="ECO:0000313" key="3">
    <source>
        <dbReference type="Proteomes" id="UP000008021"/>
    </source>
</evidence>
<feature type="region of interest" description="Disordered" evidence="1">
    <location>
        <begin position="95"/>
        <end position="152"/>
    </location>
</feature>
<dbReference type="HOGENOM" id="CLU_1725192_0_0_1"/>
<reference evidence="2" key="1">
    <citation type="submission" date="2015-04" db="UniProtKB">
        <authorList>
            <consortium name="EnsemblPlants"/>
        </authorList>
    </citation>
    <scope>IDENTIFICATION</scope>
</reference>
<proteinExistence type="predicted"/>
<dbReference type="Proteomes" id="UP000008021">
    <property type="component" value="Chromosome 10"/>
</dbReference>
<evidence type="ECO:0000313" key="2">
    <source>
        <dbReference type="EnsemblPlants" id="OMERI10G03150.1"/>
    </source>
</evidence>
<evidence type="ECO:0000256" key="1">
    <source>
        <dbReference type="SAM" id="MobiDB-lite"/>
    </source>
</evidence>
<protein>
    <submittedName>
        <fullName evidence="2">Uncharacterized protein</fullName>
    </submittedName>
</protein>
<keyword evidence="3" id="KW-1185">Reference proteome</keyword>
<organism evidence="2">
    <name type="scientific">Oryza meridionalis</name>
    <dbReference type="NCBI Taxonomy" id="40149"/>
    <lineage>
        <taxon>Eukaryota</taxon>
        <taxon>Viridiplantae</taxon>
        <taxon>Streptophyta</taxon>
        <taxon>Embryophyta</taxon>
        <taxon>Tracheophyta</taxon>
        <taxon>Spermatophyta</taxon>
        <taxon>Magnoliopsida</taxon>
        <taxon>Liliopsida</taxon>
        <taxon>Poales</taxon>
        <taxon>Poaceae</taxon>
        <taxon>BOP clade</taxon>
        <taxon>Oryzoideae</taxon>
        <taxon>Oryzeae</taxon>
        <taxon>Oryzinae</taxon>
        <taxon>Oryza</taxon>
    </lineage>
</organism>
<reference evidence="2" key="2">
    <citation type="submission" date="2018-05" db="EMBL/GenBank/DDBJ databases">
        <title>OmerRS3 (Oryza meridionalis Reference Sequence Version 3).</title>
        <authorList>
            <person name="Zhang J."/>
            <person name="Kudrna D."/>
            <person name="Lee S."/>
            <person name="Talag J."/>
            <person name="Welchert J."/>
            <person name="Wing R.A."/>
        </authorList>
    </citation>
    <scope>NUCLEOTIDE SEQUENCE [LARGE SCALE GENOMIC DNA]</scope>
    <source>
        <strain evidence="2">cv. OR44</strain>
    </source>
</reference>